<organism evidence="4 5">
    <name type="scientific">Bordetella flabilis</name>
    <dbReference type="NCBI Taxonomy" id="463014"/>
    <lineage>
        <taxon>Bacteria</taxon>
        <taxon>Pseudomonadati</taxon>
        <taxon>Pseudomonadota</taxon>
        <taxon>Betaproteobacteria</taxon>
        <taxon>Burkholderiales</taxon>
        <taxon>Alcaligenaceae</taxon>
        <taxon>Bordetella</taxon>
    </lineage>
</organism>
<feature type="region of interest" description="Disordered" evidence="1">
    <location>
        <begin position="320"/>
        <end position="342"/>
    </location>
</feature>
<evidence type="ECO:0000313" key="4">
    <source>
        <dbReference type="EMBL" id="ANN76477.1"/>
    </source>
</evidence>
<dbReference type="AlphaFoldDB" id="A0A193G912"/>
<dbReference type="Pfam" id="PF00583">
    <property type="entry name" value="Acetyltransf_1"/>
    <property type="match status" value="1"/>
</dbReference>
<dbReference type="GO" id="GO:0016747">
    <property type="term" value="F:acyltransferase activity, transferring groups other than amino-acyl groups"/>
    <property type="evidence" value="ECO:0007669"/>
    <property type="project" value="InterPro"/>
</dbReference>
<dbReference type="OrthoDB" id="273614at2"/>
<accession>A0A193G912</accession>
<dbReference type="STRING" id="463014.BAU07_04525"/>
<reference evidence="4 5" key="1">
    <citation type="submission" date="2016-06" db="EMBL/GenBank/DDBJ databases">
        <title>Complete genome sequences of Bordetella bronchialis and Bordetella flabilis.</title>
        <authorList>
            <person name="LiPuma J.J."/>
            <person name="Spilker T."/>
        </authorList>
    </citation>
    <scope>NUCLEOTIDE SEQUENCE [LARGE SCALE GENOMIC DNA]</scope>
    <source>
        <strain evidence="4 5">AU10664</strain>
    </source>
</reference>
<feature type="domain" description="HTH marR-type" evidence="2">
    <location>
        <begin position="11"/>
        <end position="147"/>
    </location>
</feature>
<dbReference type="InterPro" id="IPR000835">
    <property type="entry name" value="HTH_MarR-typ"/>
</dbReference>
<dbReference type="Gene3D" id="3.40.630.30">
    <property type="match status" value="1"/>
</dbReference>
<dbReference type="PANTHER" id="PTHR33164">
    <property type="entry name" value="TRANSCRIPTIONAL REGULATOR, MARR FAMILY"/>
    <property type="match status" value="1"/>
</dbReference>
<evidence type="ECO:0000256" key="1">
    <source>
        <dbReference type="SAM" id="MobiDB-lite"/>
    </source>
</evidence>
<dbReference type="PANTHER" id="PTHR33164:SF104">
    <property type="entry name" value="TRANSCRIPTIONAL REGULATORY PROTEIN"/>
    <property type="match status" value="1"/>
</dbReference>
<evidence type="ECO:0000259" key="3">
    <source>
        <dbReference type="PROSITE" id="PS51186"/>
    </source>
</evidence>
<sequence>MDIAEDLSQSRDETILALRELSRRLVRELGFMRPALADSGLAPSAVHAIIEVGMKPGIQGRDLAELLRLDKSNASRQVAKLEALGLLRREPTPEDARGLGLFLTRQGAALRTKIDRFATGQVSRALRQIAPADQQALLRSLALYANALSRDNPNWVDATAAALAGHIHEGCIPGCIGDIAALHGRYYARAAGFGAYFERKVATELGAFAESLPASGKSMWLYVEGGRVLGSVAIDGHGKPRLGHLRWFIVDESLQGMGVGRKLLACAMAFADTHYEETHLWTFKGLEAARHLYEAAGFVLAQEAPGTQWGKAVVEQRFARRRAQDPAGTQSRSGAPSGKNPR</sequence>
<dbReference type="Proteomes" id="UP000091926">
    <property type="component" value="Chromosome"/>
</dbReference>
<dbReference type="InterPro" id="IPR000182">
    <property type="entry name" value="GNAT_dom"/>
</dbReference>
<dbReference type="RefSeq" id="WP_066654500.1">
    <property type="nucleotide sequence ID" value="NZ_CBCSCL010000022.1"/>
</dbReference>
<dbReference type="KEGG" id="bfz:BAU07_04525"/>
<dbReference type="PROSITE" id="PS51186">
    <property type="entry name" value="GNAT"/>
    <property type="match status" value="1"/>
</dbReference>
<feature type="domain" description="N-acetyltransferase" evidence="3">
    <location>
        <begin position="177"/>
        <end position="320"/>
    </location>
</feature>
<dbReference type="CDD" id="cd04301">
    <property type="entry name" value="NAT_SF"/>
    <property type="match status" value="1"/>
</dbReference>
<dbReference type="Gene3D" id="1.10.10.10">
    <property type="entry name" value="Winged helix-like DNA-binding domain superfamily/Winged helix DNA-binding domain"/>
    <property type="match status" value="1"/>
</dbReference>
<dbReference type="Pfam" id="PF12802">
    <property type="entry name" value="MarR_2"/>
    <property type="match status" value="1"/>
</dbReference>
<dbReference type="InterPro" id="IPR036390">
    <property type="entry name" value="WH_DNA-bd_sf"/>
</dbReference>
<protein>
    <submittedName>
        <fullName evidence="4">MarR family transcriptional regulator</fullName>
    </submittedName>
</protein>
<dbReference type="InterPro" id="IPR016181">
    <property type="entry name" value="Acyl_CoA_acyltransferase"/>
</dbReference>
<proteinExistence type="predicted"/>
<dbReference type="SMART" id="SM00347">
    <property type="entry name" value="HTH_MARR"/>
    <property type="match status" value="1"/>
</dbReference>
<dbReference type="InterPro" id="IPR036388">
    <property type="entry name" value="WH-like_DNA-bd_sf"/>
</dbReference>
<name>A0A193G912_9BORD</name>
<dbReference type="EMBL" id="CP016172">
    <property type="protein sequence ID" value="ANN76477.1"/>
    <property type="molecule type" value="Genomic_DNA"/>
</dbReference>
<dbReference type="PROSITE" id="PS50995">
    <property type="entry name" value="HTH_MARR_2"/>
    <property type="match status" value="1"/>
</dbReference>
<dbReference type="SUPFAM" id="SSF46785">
    <property type="entry name" value="Winged helix' DNA-binding domain"/>
    <property type="match status" value="1"/>
</dbReference>
<dbReference type="InterPro" id="IPR039422">
    <property type="entry name" value="MarR/SlyA-like"/>
</dbReference>
<evidence type="ECO:0000313" key="5">
    <source>
        <dbReference type="Proteomes" id="UP000091926"/>
    </source>
</evidence>
<keyword evidence="5" id="KW-1185">Reference proteome</keyword>
<evidence type="ECO:0000259" key="2">
    <source>
        <dbReference type="PROSITE" id="PS50995"/>
    </source>
</evidence>
<dbReference type="GO" id="GO:0006950">
    <property type="term" value="P:response to stress"/>
    <property type="evidence" value="ECO:0007669"/>
    <property type="project" value="TreeGrafter"/>
</dbReference>
<dbReference type="SUPFAM" id="SSF55729">
    <property type="entry name" value="Acyl-CoA N-acyltransferases (Nat)"/>
    <property type="match status" value="1"/>
</dbReference>
<dbReference type="GO" id="GO:0003700">
    <property type="term" value="F:DNA-binding transcription factor activity"/>
    <property type="evidence" value="ECO:0007669"/>
    <property type="project" value="InterPro"/>
</dbReference>
<gene>
    <name evidence="4" type="ORF">BAU07_04525</name>
</gene>